<reference evidence="2" key="1">
    <citation type="journal article" date="2024" name="Proc. Natl. Acad. Sci. U.S.A.">
        <title>Extraordinary preservation of gene collinearity over three hundred million years revealed in homosporous lycophytes.</title>
        <authorList>
            <person name="Li C."/>
            <person name="Wickell D."/>
            <person name="Kuo L.Y."/>
            <person name="Chen X."/>
            <person name="Nie B."/>
            <person name="Liao X."/>
            <person name="Peng D."/>
            <person name="Ji J."/>
            <person name="Jenkins J."/>
            <person name="Williams M."/>
            <person name="Shu S."/>
            <person name="Plott C."/>
            <person name="Barry K."/>
            <person name="Rajasekar S."/>
            <person name="Grimwood J."/>
            <person name="Han X."/>
            <person name="Sun S."/>
            <person name="Hou Z."/>
            <person name="He W."/>
            <person name="Dai G."/>
            <person name="Sun C."/>
            <person name="Schmutz J."/>
            <person name="Leebens-Mack J.H."/>
            <person name="Li F.W."/>
            <person name="Wang L."/>
        </authorList>
    </citation>
    <scope>NUCLEOTIDE SEQUENCE [LARGE SCALE GENOMIC DNA]</scope>
    <source>
        <strain evidence="2">cv. PW_Plant_1</strain>
    </source>
</reference>
<dbReference type="Proteomes" id="UP001162992">
    <property type="component" value="Chromosome 2"/>
</dbReference>
<organism evidence="1 2">
    <name type="scientific">Diphasiastrum complanatum</name>
    <name type="common">Issler's clubmoss</name>
    <name type="synonym">Lycopodium complanatum</name>
    <dbReference type="NCBI Taxonomy" id="34168"/>
    <lineage>
        <taxon>Eukaryota</taxon>
        <taxon>Viridiplantae</taxon>
        <taxon>Streptophyta</taxon>
        <taxon>Embryophyta</taxon>
        <taxon>Tracheophyta</taxon>
        <taxon>Lycopodiopsida</taxon>
        <taxon>Lycopodiales</taxon>
        <taxon>Lycopodiaceae</taxon>
        <taxon>Lycopodioideae</taxon>
        <taxon>Diphasiastrum</taxon>
    </lineage>
</organism>
<gene>
    <name evidence="1" type="ORF">O6H91_02G010500</name>
</gene>
<evidence type="ECO:0000313" key="1">
    <source>
        <dbReference type="EMBL" id="KAJ7564272.1"/>
    </source>
</evidence>
<comment type="caution">
    <text evidence="1">The sequence shown here is derived from an EMBL/GenBank/DDBJ whole genome shotgun (WGS) entry which is preliminary data.</text>
</comment>
<protein>
    <submittedName>
        <fullName evidence="1">Uncharacterized protein</fullName>
    </submittedName>
</protein>
<sequence length="1443" mass="163348">MSGRKSISVRRSTSLGKWEFGSGITSFTNSQRSAADDDEEALTWAAIERLPTHDRLTTSILKDLEGNTVTNQIIDVRKFGLAERQSFINKLIKMTEEDNQIFLTKLRNRIDRVGIQLPTVLVQFQNLTVDVSSYTHTQSLPTLWSAARNLVKGSINLLGLFPMKKSTLTILEDISGIIRPRRMTLLLGPPGSGKTTLLLALAGKLDASLHVSGNVTFNGHCLSEFVPQKTSAYISQYDLHIGELTVRETLEFSAKCQGVGTKYELLEELARREKQAGIFPEADIDLYMKATSTEGTHSSLIAEYAMKILGMDVCADILVGDNLRRGISGGQKKRVTSGEMIVGPAKTFMMDEISTGLDSSTTYQIVKCLQQFVHLLDNTICMSLLQPAPEAFELFDDIILLSEGQIVYQGPREHVLEFFEICGFTCPDRKGIADFLQEVISPKDQARYWCKADQAYRYISVKEFYEKFQQFHVGQQLAKDISTGYDKQTSHKAALESSKYSIRKIDLLKVCIARELLLLKRNSFIFVFKGVQLIIVACIGTTVYLRTRMHQDTEQDAFYYLGAIFFSLIFLMFNGFAEIPMTILRLPVFYKQRDLYFYPAWAFSIPSIVVKIPISLIETGVWASMIYYVIGFAPEASRFFRFYLVLFLFHQMSASLFRLLAGLCRTMVLATTGGSFTLLIIFMLGGFIIPRDRIPNWWIWGYWLSPLQYAENAVCVNEFLAPRWHKVVPPNNYTLGYKVLKDRGLFTEGHWYWIGTGALLGFVVLFNILFTLALTYLSPLNRPQTIVFDEDIVYSKDQNGHELEQNLGSRHTSGVVSQSSADVALALHKTHGMMLPFQPLVVSFENINYKIDMPPEMKQHGFKETKLQLLSDITGAFRPGVLTALMGVSGAGKTTLMDVLAGRKTYGYVEGDIRISGFPKMQETFARVAGYCEQTDIHSPQVTVHESLIFSAWLRLSKDIDSPIRLRFIDEVMELVELDLLKDCIVGIPGVTGLSTEQRKRLTIAVELVANPSIIFMDEPTSGLDARAAAIVMRTVRNTVNTGRTVVCTIHQPSIDIFESFDELLLLKQGGRVIYAGPLGQYSHELIEYFEAIPGIPKMKDGSNPATWMLDITSPAAEQRLGIDFAKHYQNSSLYQQNNALVKELSHPAPGAVDLLFKTQYSKSFLSQFKACLWKQYWTYWRSPDYNGVRFLFTAISSLVFGTVFWRFGHKRSKQQDLLNVMGAMYGAVMFVGINNSSTVQPVVATERTVFYRERAARMYSSLPYALAQVAIEIPYVLFQTVLYGIITYSLINFEWKVEKFFWYLFIMFFTFLYFTYYGMMAVAISPNHHIAAILASAFYSIFNLFSGFVLPMKRIPNWWIWYYWICPVAWTVNGLITSQYGDLSSPLQIPGEPDKPVKQFLKDYFGYHHDFLGAVAGALIGFAVLFAMIFAICVKCLNFQHR</sequence>
<dbReference type="EMBL" id="CM055093">
    <property type="protein sequence ID" value="KAJ7564272.1"/>
    <property type="molecule type" value="Genomic_DNA"/>
</dbReference>
<name>A0ACC2ED63_DIPCM</name>
<keyword evidence="2" id="KW-1185">Reference proteome</keyword>
<proteinExistence type="predicted"/>
<evidence type="ECO:0000313" key="2">
    <source>
        <dbReference type="Proteomes" id="UP001162992"/>
    </source>
</evidence>
<accession>A0ACC2ED63</accession>